<keyword evidence="3" id="KW-1185">Reference proteome</keyword>
<feature type="coiled-coil region" evidence="1">
    <location>
        <begin position="14"/>
        <end position="70"/>
    </location>
</feature>
<keyword evidence="1" id="KW-0175">Coiled coil</keyword>
<name>P74485_SYNY3</name>
<dbReference type="Proteomes" id="UP000001425">
    <property type="component" value="Chromosome"/>
</dbReference>
<reference evidence="2 3" key="1">
    <citation type="journal article" date="1995" name="DNA Res.">
        <title>Sequence analysis of the genome of the unicellular cyanobacterium Synechocystis sp. strain PCC6803. I. Sequence features in the 1 Mb region from map positions 64% to 92% of the genome.</title>
        <authorList>
            <person name="Kaneko T."/>
            <person name="Tanaka A."/>
            <person name="Sato S."/>
            <person name="Kotani H."/>
            <person name="Sazuka T."/>
            <person name="Miyajima N."/>
            <person name="Sugiura M."/>
            <person name="Tabata S."/>
        </authorList>
    </citation>
    <scope>NUCLEOTIDE SEQUENCE [LARGE SCALE GENOMIC DNA]</scope>
    <source>
        <strain evidence="3">ATCC 27184 / PCC 6803 / Kazusa</strain>
    </source>
</reference>
<dbReference type="AlphaFoldDB" id="P74485"/>
<dbReference type="PaxDb" id="1148-1653674"/>
<protein>
    <submittedName>
        <fullName evidence="2">Sll1863 protein</fullName>
    </submittedName>
</protein>
<dbReference type="eggNOG" id="ENOG5032YVY">
    <property type="taxonomic scope" value="Bacteria"/>
</dbReference>
<proteinExistence type="predicted"/>
<dbReference type="IntAct" id="P74485">
    <property type="interactions" value="1"/>
</dbReference>
<dbReference type="InParanoid" id="P74485"/>
<evidence type="ECO:0000313" key="2">
    <source>
        <dbReference type="EMBL" id="BAA18586.1"/>
    </source>
</evidence>
<organism evidence="2 3">
    <name type="scientific">Synechocystis sp. (strain ATCC 27184 / PCC 6803 / Kazusa)</name>
    <dbReference type="NCBI Taxonomy" id="1111708"/>
    <lineage>
        <taxon>Bacteria</taxon>
        <taxon>Bacillati</taxon>
        <taxon>Cyanobacteriota</taxon>
        <taxon>Cyanophyceae</taxon>
        <taxon>Synechococcales</taxon>
        <taxon>Merismopediaceae</taxon>
        <taxon>Synechocystis</taxon>
    </lineage>
</organism>
<evidence type="ECO:0000256" key="1">
    <source>
        <dbReference type="SAM" id="Coils"/>
    </source>
</evidence>
<dbReference type="PIR" id="S76457">
    <property type="entry name" value="S76457"/>
</dbReference>
<reference evidence="2 3" key="2">
    <citation type="journal article" date="1996" name="DNA Res.">
        <title>Sequence analysis of the genome of the unicellular cyanobacterium Synechocystis sp. strain PCC6803. II. Sequence determination of the entire genome and assignment of potential protein-coding regions.</title>
        <authorList>
            <person name="Kaneko T."/>
            <person name="Sato S."/>
            <person name="Kotani H."/>
            <person name="Tanaka A."/>
            <person name="Asamizu E."/>
            <person name="Nakamura Y."/>
            <person name="Miyajima N."/>
            <person name="Hirosawa M."/>
            <person name="Sugiura M."/>
            <person name="Sasamoto S."/>
            <person name="Kimura T."/>
            <person name="Hosouchi T."/>
            <person name="Matsuno A."/>
            <person name="Muraki A."/>
            <person name="Nakazaki N."/>
            <person name="Naruo K."/>
            <person name="Okumura S."/>
            <person name="Shimpo S."/>
            <person name="Takeuchi C."/>
            <person name="Wada T."/>
            <person name="Watanabe A."/>
            <person name="Yamada M."/>
            <person name="Yasuda M."/>
            <person name="Tabata S."/>
        </authorList>
    </citation>
    <scope>NUCLEOTIDE SEQUENCE [LARGE SCALE GENOMIC DNA]</scope>
    <source>
        <strain evidence="3">ATCC 27184 / PCC 6803 / Kazusa</strain>
    </source>
</reference>
<dbReference type="EnsemblBacteria" id="BAA18586">
    <property type="protein sequence ID" value="BAA18586"/>
    <property type="gene ID" value="BAA18586"/>
</dbReference>
<dbReference type="Gene3D" id="1.20.120.20">
    <property type="entry name" value="Apolipoprotein"/>
    <property type="match status" value="1"/>
</dbReference>
<gene>
    <name evidence="2" type="ordered locus">sll1863</name>
</gene>
<evidence type="ECO:0000313" key="3">
    <source>
        <dbReference type="Proteomes" id="UP000001425"/>
    </source>
</evidence>
<dbReference type="KEGG" id="syn:sll1863"/>
<accession>P74485</accession>
<dbReference type="STRING" id="1148.gene:10499468"/>
<sequence length="107" mass="12354">MRITFMSNPTTMTAQEKEAYKEKVRAKIDKLNAQIDQMTAEAREKAADANVNYQKSLKDLQAQRDALMGKWHDLQQSGEAAWEELQAGLEKSWNELSNTFEQVEKQF</sequence>
<dbReference type="EMBL" id="BA000022">
    <property type="protein sequence ID" value="BAA18586.1"/>
    <property type="molecule type" value="Genomic_DNA"/>
</dbReference>